<dbReference type="GO" id="GO:0050118">
    <property type="term" value="F:N-acetyldiaminopimelate deacetylase activity"/>
    <property type="evidence" value="ECO:0007669"/>
    <property type="project" value="UniProtKB-EC"/>
</dbReference>
<dbReference type="SUPFAM" id="SSF55031">
    <property type="entry name" value="Bacterial exopeptidase dimerisation domain"/>
    <property type="match status" value="1"/>
</dbReference>
<dbReference type="InterPro" id="IPR017439">
    <property type="entry name" value="Amidohydrolase"/>
</dbReference>
<feature type="domain" description="Peptidase M20 dimerisation" evidence="2">
    <location>
        <begin position="30"/>
        <end position="125"/>
    </location>
</feature>
<reference evidence="3" key="1">
    <citation type="submission" date="2018-06" db="EMBL/GenBank/DDBJ databases">
        <authorList>
            <person name="Zhirakovskaya E."/>
        </authorList>
    </citation>
    <scope>NUCLEOTIDE SEQUENCE</scope>
</reference>
<name>A0A3B0UGX2_9ZZZZ</name>
<evidence type="ECO:0000259" key="2">
    <source>
        <dbReference type="Pfam" id="PF07687"/>
    </source>
</evidence>
<dbReference type="InterPro" id="IPR036264">
    <property type="entry name" value="Bact_exopeptidase_dim_dom"/>
</dbReference>
<dbReference type="NCBIfam" id="TIGR01891">
    <property type="entry name" value="amidohydrolases"/>
    <property type="match status" value="1"/>
</dbReference>
<organism evidence="3">
    <name type="scientific">hydrothermal vent metagenome</name>
    <dbReference type="NCBI Taxonomy" id="652676"/>
    <lineage>
        <taxon>unclassified sequences</taxon>
        <taxon>metagenomes</taxon>
        <taxon>ecological metagenomes</taxon>
    </lineage>
</organism>
<evidence type="ECO:0000256" key="1">
    <source>
        <dbReference type="ARBA" id="ARBA00022801"/>
    </source>
</evidence>
<dbReference type="EC" id="3.5.1.47" evidence="3"/>
<dbReference type="EMBL" id="UOET01000495">
    <property type="protein sequence ID" value="VAW30275.1"/>
    <property type="molecule type" value="Genomic_DNA"/>
</dbReference>
<feature type="non-terminal residue" evidence="3">
    <location>
        <position position="1"/>
    </location>
</feature>
<dbReference type="Pfam" id="PF01546">
    <property type="entry name" value="Peptidase_M20"/>
    <property type="match status" value="1"/>
</dbReference>
<dbReference type="Pfam" id="PF07687">
    <property type="entry name" value="M20_dimer"/>
    <property type="match status" value="1"/>
</dbReference>
<sequence>TILGQHVFPELEVGKAGFRSGRYMASTDEIHLTFLGKGGHAAMPHIIDDPVLAMAETLVSLQTVVSRKTPPEIPCVLSFGAVKAEGATNIIPSEVFVHGTFRTFDEKWRTRAHQLITEKAKAIAAAHGCSCKVVIDKGYPMVENHPEVTAAARHAAEKYLGKENVVDLGIRMTAEDFGSFAQQIPACFYRLGTRNQAKGITAGLHTSYFDVDEKSLETGTGLLVYEALQQLKS</sequence>
<dbReference type="PANTHER" id="PTHR11014:SF63">
    <property type="entry name" value="METALLOPEPTIDASE, PUTATIVE (AFU_ORTHOLOGUE AFUA_6G09600)-RELATED"/>
    <property type="match status" value="1"/>
</dbReference>
<dbReference type="InterPro" id="IPR011650">
    <property type="entry name" value="Peptidase_M20_dimer"/>
</dbReference>
<protein>
    <submittedName>
        <fullName evidence="3">N-acetyl-L,L-diaminopimelate deacetylase</fullName>
        <ecNumber evidence="3">3.5.1.47</ecNumber>
    </submittedName>
</protein>
<dbReference type="InterPro" id="IPR002933">
    <property type="entry name" value="Peptidase_M20"/>
</dbReference>
<dbReference type="AlphaFoldDB" id="A0A3B0UGX2"/>
<accession>A0A3B0UGX2</accession>
<dbReference type="SUPFAM" id="SSF53187">
    <property type="entry name" value="Zn-dependent exopeptidases"/>
    <property type="match status" value="1"/>
</dbReference>
<evidence type="ECO:0000313" key="3">
    <source>
        <dbReference type="EMBL" id="VAW30275.1"/>
    </source>
</evidence>
<dbReference type="Gene3D" id="3.30.70.360">
    <property type="match status" value="1"/>
</dbReference>
<dbReference type="Gene3D" id="3.40.630.10">
    <property type="entry name" value="Zn peptidases"/>
    <property type="match status" value="1"/>
</dbReference>
<dbReference type="PANTHER" id="PTHR11014">
    <property type="entry name" value="PEPTIDASE M20 FAMILY MEMBER"/>
    <property type="match status" value="1"/>
</dbReference>
<dbReference type="FunFam" id="3.30.70.360:FF:000001">
    <property type="entry name" value="N-acetyldiaminopimelate deacetylase"/>
    <property type="match status" value="1"/>
</dbReference>
<gene>
    <name evidence="3" type="ORF">MNBD_BACTEROID07-1206</name>
</gene>
<keyword evidence="1 3" id="KW-0378">Hydrolase</keyword>
<proteinExistence type="predicted"/>